<dbReference type="NCBIfam" id="TIGR01409">
    <property type="entry name" value="TAT_signal_seq"/>
    <property type="match status" value="1"/>
</dbReference>
<keyword evidence="14" id="KW-1185">Reference proteome</keyword>
<comment type="subunit">
    <text evidence="4">Homodimer.</text>
</comment>
<evidence type="ECO:0000256" key="10">
    <source>
        <dbReference type="ARBA" id="ARBA00033171"/>
    </source>
</evidence>
<evidence type="ECO:0000256" key="4">
    <source>
        <dbReference type="ARBA" id="ARBA00011738"/>
    </source>
</evidence>
<dbReference type="SUPFAM" id="SSF53850">
    <property type="entry name" value="Periplasmic binding protein-like II"/>
    <property type="match status" value="1"/>
</dbReference>
<comment type="similarity">
    <text evidence="3">Belongs to the NMT1/THI5 family.</text>
</comment>
<comment type="pathway">
    <text evidence="2">Cofactor biosynthesis; thiamine diphosphate biosynthesis.</text>
</comment>
<reference evidence="13 14" key="1">
    <citation type="submission" date="2020-07" db="EMBL/GenBank/DDBJ databases">
        <authorList>
            <person name="Feng X."/>
        </authorList>
    </citation>
    <scope>NUCLEOTIDE SEQUENCE [LARGE SCALE GENOMIC DNA]</scope>
    <source>
        <strain evidence="13 14">JCM23202</strain>
    </source>
</reference>
<evidence type="ECO:0000256" key="7">
    <source>
        <dbReference type="ARBA" id="ARBA00022898"/>
    </source>
</evidence>
<evidence type="ECO:0000256" key="3">
    <source>
        <dbReference type="ARBA" id="ARBA00009406"/>
    </source>
</evidence>
<dbReference type="InterPro" id="IPR006311">
    <property type="entry name" value="TAT_signal"/>
</dbReference>
<feature type="domain" description="SsuA/THI5-like" evidence="12">
    <location>
        <begin position="52"/>
        <end position="262"/>
    </location>
</feature>
<dbReference type="InterPro" id="IPR027939">
    <property type="entry name" value="NMT1/THI5"/>
</dbReference>
<proteinExistence type="inferred from homology"/>
<evidence type="ECO:0000259" key="12">
    <source>
        <dbReference type="Pfam" id="PF09084"/>
    </source>
</evidence>
<dbReference type="Proteomes" id="UP000526501">
    <property type="component" value="Unassembled WGS sequence"/>
</dbReference>
<organism evidence="13 14">
    <name type="scientific">Pelagicoccus albus</name>
    <dbReference type="NCBI Taxonomy" id="415222"/>
    <lineage>
        <taxon>Bacteria</taxon>
        <taxon>Pseudomonadati</taxon>
        <taxon>Verrucomicrobiota</taxon>
        <taxon>Opitutia</taxon>
        <taxon>Puniceicoccales</taxon>
        <taxon>Pelagicoccaceae</taxon>
        <taxon>Pelagicoccus</taxon>
    </lineage>
</organism>
<protein>
    <recommendedName>
        <fullName evidence="10">Thiamine pyrimidine synthase</fullName>
    </recommendedName>
</protein>
<accession>A0A7X1B912</accession>
<dbReference type="GO" id="GO:0016740">
    <property type="term" value="F:transferase activity"/>
    <property type="evidence" value="ECO:0007669"/>
    <property type="project" value="UniProtKB-KW"/>
</dbReference>
<keyword evidence="9" id="KW-0408">Iron</keyword>
<evidence type="ECO:0000256" key="11">
    <source>
        <dbReference type="ARBA" id="ARBA00048179"/>
    </source>
</evidence>
<evidence type="ECO:0000256" key="9">
    <source>
        <dbReference type="ARBA" id="ARBA00023004"/>
    </source>
</evidence>
<keyword evidence="6" id="KW-0479">Metal-binding</keyword>
<dbReference type="PANTHER" id="PTHR31528:SF1">
    <property type="entry name" value="4-AMINO-5-HYDROXYMETHYL-2-METHYLPYRIMIDINE PHOSPHATE SYNTHASE THI11-RELATED"/>
    <property type="match status" value="1"/>
</dbReference>
<dbReference type="InterPro" id="IPR019546">
    <property type="entry name" value="TAT_signal_bac_arc"/>
</dbReference>
<dbReference type="RefSeq" id="WP_185661797.1">
    <property type="nucleotide sequence ID" value="NZ_CAWPOO010000013.1"/>
</dbReference>
<gene>
    <name evidence="13" type="ORF">H5P27_17905</name>
</gene>
<evidence type="ECO:0000256" key="8">
    <source>
        <dbReference type="ARBA" id="ARBA00022977"/>
    </source>
</evidence>
<keyword evidence="7" id="KW-0663">Pyridoxal phosphate</keyword>
<dbReference type="InterPro" id="IPR015168">
    <property type="entry name" value="SsuA/THI5"/>
</dbReference>
<dbReference type="PANTHER" id="PTHR31528">
    <property type="entry name" value="4-AMINO-5-HYDROXYMETHYL-2-METHYLPYRIMIDINE PHOSPHATE SYNTHASE THI11-RELATED"/>
    <property type="match status" value="1"/>
</dbReference>
<evidence type="ECO:0000256" key="6">
    <source>
        <dbReference type="ARBA" id="ARBA00022723"/>
    </source>
</evidence>
<comment type="catalytic activity">
    <reaction evidence="11">
        <text>N(6)-(pyridoxal phosphate)-L-lysyl-[4-amino-5-hydroxymethyl-2-methylpyrimidine phosphate synthase] + L-histidyl-[4-amino-5-hydroxymethyl-2-methylpyrimidine phosphate synthase] + 2 Fe(3+) + 4 H2O = L-lysyl-[4-amino-5-hydroxymethyl-2-methylpyrimidine phosphate synthase] + (2S)-2-amino-5-hydroxy-4-oxopentanoyl-[4-amino-5-hydroxymethyl-2-methylpyrimidine phosphate synthase] + 4-amino-2-methyl-5-(phosphooxymethyl)pyrimidine + 3-oxopropanoate + 2 Fe(2+) + 2 H(+)</text>
        <dbReference type="Rhea" id="RHEA:65756"/>
        <dbReference type="Rhea" id="RHEA-COMP:16892"/>
        <dbReference type="Rhea" id="RHEA-COMP:16893"/>
        <dbReference type="Rhea" id="RHEA-COMP:16894"/>
        <dbReference type="Rhea" id="RHEA-COMP:16895"/>
        <dbReference type="ChEBI" id="CHEBI:15377"/>
        <dbReference type="ChEBI" id="CHEBI:15378"/>
        <dbReference type="ChEBI" id="CHEBI:29033"/>
        <dbReference type="ChEBI" id="CHEBI:29034"/>
        <dbReference type="ChEBI" id="CHEBI:29969"/>
        <dbReference type="ChEBI" id="CHEBI:29979"/>
        <dbReference type="ChEBI" id="CHEBI:33190"/>
        <dbReference type="ChEBI" id="CHEBI:58354"/>
        <dbReference type="ChEBI" id="CHEBI:143915"/>
        <dbReference type="ChEBI" id="CHEBI:157692"/>
    </reaction>
    <physiologicalReaction direction="left-to-right" evidence="11">
        <dbReference type="Rhea" id="RHEA:65757"/>
    </physiologicalReaction>
</comment>
<comment type="function">
    <text evidence="1">Responsible for the formation of the pyrimidine heterocycle in the thiamine biosynthesis pathway. Catalyzes the formation of hydroxymethylpyrimidine phosphate (HMP-P) from histidine and pyridoxal phosphate (PLP). The protein uses PLP and the active site histidine to form HMP-P, generating an inactive enzyme. The enzyme can only undergo a single turnover, which suggests it is a suicide enzyme.</text>
</comment>
<evidence type="ECO:0000256" key="1">
    <source>
        <dbReference type="ARBA" id="ARBA00003469"/>
    </source>
</evidence>
<evidence type="ECO:0000313" key="14">
    <source>
        <dbReference type="Proteomes" id="UP000526501"/>
    </source>
</evidence>
<name>A0A7X1B912_9BACT</name>
<dbReference type="GO" id="GO:0009228">
    <property type="term" value="P:thiamine biosynthetic process"/>
    <property type="evidence" value="ECO:0007669"/>
    <property type="project" value="UniProtKB-KW"/>
</dbReference>
<dbReference type="GO" id="GO:0046872">
    <property type="term" value="F:metal ion binding"/>
    <property type="evidence" value="ECO:0007669"/>
    <property type="project" value="UniProtKB-KW"/>
</dbReference>
<dbReference type="Gene3D" id="3.40.190.10">
    <property type="entry name" value="Periplasmic binding protein-like II"/>
    <property type="match status" value="2"/>
</dbReference>
<evidence type="ECO:0000256" key="2">
    <source>
        <dbReference type="ARBA" id="ARBA00004948"/>
    </source>
</evidence>
<dbReference type="Pfam" id="PF09084">
    <property type="entry name" value="NMT1"/>
    <property type="match status" value="1"/>
</dbReference>
<keyword evidence="8" id="KW-0784">Thiamine biosynthesis</keyword>
<dbReference type="EMBL" id="JACHVC010000013">
    <property type="protein sequence ID" value="MBC2607934.1"/>
    <property type="molecule type" value="Genomic_DNA"/>
</dbReference>
<sequence>MTNPELSRRNFLQKTAVASAASLFGFPNILKAADTKLKMVLNWRYEGPQAWYFLAQDRGYFAKAGIDIQIDQGNGSGAAVGKVAGIYDVGFGDVNALIQLAAQKPEEAPVCVYQLYNTPPFTIAVLKDGPIKTAKDLAGRTLGGAPNDGALKLFSIFSKGAGIDTSNIDIVHFQPNMREQMLRTKQVDGVFGYVNTIRFSAKLSGMDPDNDLRFINFSDYGIDLYSNGIIVNRELAVDKPEIVRGLVHGINRGISDVIADPNAGIAAVAKREGLINRRVEKERLLATLEFEMNHPEIATHGLGAIDEERFSGAIDTVVEAYGLPRTPSIEEIYTPEFLPPESDRLYKLL</sequence>
<keyword evidence="5" id="KW-0808">Transferase</keyword>
<evidence type="ECO:0000256" key="5">
    <source>
        <dbReference type="ARBA" id="ARBA00022679"/>
    </source>
</evidence>
<dbReference type="PROSITE" id="PS51318">
    <property type="entry name" value="TAT"/>
    <property type="match status" value="1"/>
</dbReference>
<dbReference type="AlphaFoldDB" id="A0A7X1B912"/>
<comment type="caution">
    <text evidence="13">The sequence shown here is derived from an EMBL/GenBank/DDBJ whole genome shotgun (WGS) entry which is preliminary data.</text>
</comment>
<evidence type="ECO:0000313" key="13">
    <source>
        <dbReference type="EMBL" id="MBC2607934.1"/>
    </source>
</evidence>